<reference evidence="1 2" key="1">
    <citation type="submission" date="2021-08" db="EMBL/GenBank/DDBJ databases">
        <title>Caldovatus sediminis gen. nov., sp. nov., a moderately thermophilic bacterium isolated from a hot spring.</title>
        <authorList>
            <person name="Hu C.-J."/>
            <person name="Li W.-J."/>
            <person name="Xian W.-D."/>
        </authorList>
    </citation>
    <scope>NUCLEOTIDE SEQUENCE [LARGE SCALE GENOMIC DNA]</scope>
    <source>
        <strain evidence="1 2">SYSU G05006</strain>
    </source>
</reference>
<dbReference type="RefSeq" id="WP_220118023.1">
    <property type="nucleotide sequence ID" value="NZ_JAHZUY010000035.1"/>
</dbReference>
<accession>A0ABS7F3T5</accession>
<protein>
    <submittedName>
        <fullName evidence="1">Uncharacterized protein</fullName>
    </submittedName>
</protein>
<dbReference type="EMBL" id="JAHZUY010000035">
    <property type="protein sequence ID" value="MBW8270281.1"/>
    <property type="molecule type" value="Genomic_DNA"/>
</dbReference>
<name>A0ABS7F3T5_9PROT</name>
<sequence length="76" mass="7888">MLPLLSRTEIAGIAAGRIAFDALLGAYIRRRLLCRFAPLASAAEARGLEAALRRGAWPHGPPLLNPDPAAVSAGAS</sequence>
<comment type="caution">
    <text evidence="1">The sequence shown here is derived from an EMBL/GenBank/DDBJ whole genome shotgun (WGS) entry which is preliminary data.</text>
</comment>
<dbReference type="Proteomes" id="UP001519924">
    <property type="component" value="Unassembled WGS sequence"/>
</dbReference>
<evidence type="ECO:0000313" key="2">
    <source>
        <dbReference type="Proteomes" id="UP001519924"/>
    </source>
</evidence>
<proteinExistence type="predicted"/>
<keyword evidence="2" id="KW-1185">Reference proteome</keyword>
<evidence type="ECO:0000313" key="1">
    <source>
        <dbReference type="EMBL" id="MBW8270281.1"/>
    </source>
</evidence>
<organism evidence="1 2">
    <name type="scientific">Caldovatus aquaticus</name>
    <dbReference type="NCBI Taxonomy" id="2865671"/>
    <lineage>
        <taxon>Bacteria</taxon>
        <taxon>Pseudomonadati</taxon>
        <taxon>Pseudomonadota</taxon>
        <taxon>Alphaproteobacteria</taxon>
        <taxon>Acetobacterales</taxon>
        <taxon>Roseomonadaceae</taxon>
        <taxon>Caldovatus</taxon>
    </lineage>
</organism>
<gene>
    <name evidence="1" type="ORF">K1J50_12385</name>
</gene>